<evidence type="ECO:0000256" key="11">
    <source>
        <dbReference type="ARBA" id="ARBA00023027"/>
    </source>
</evidence>
<dbReference type="PANTHER" id="PTHR43275">
    <property type="entry name" value="D-MALATE DEHYDROGENASE [DECARBOXYLATING]"/>
    <property type="match status" value="1"/>
</dbReference>
<dbReference type="InterPro" id="IPR050501">
    <property type="entry name" value="ICDH/IPMDH"/>
</dbReference>
<evidence type="ECO:0000256" key="12">
    <source>
        <dbReference type="ARBA" id="ARBA00023211"/>
    </source>
</evidence>
<dbReference type="RefSeq" id="WP_142896465.1">
    <property type="nucleotide sequence ID" value="NZ_ML660054.1"/>
</dbReference>
<keyword evidence="8" id="KW-0479">Metal-binding</keyword>
<dbReference type="PROSITE" id="PS00470">
    <property type="entry name" value="IDH_IMDH"/>
    <property type="match status" value="1"/>
</dbReference>
<proteinExistence type="inferred from homology"/>
<dbReference type="SMART" id="SM01329">
    <property type="entry name" value="Iso_dh"/>
    <property type="match status" value="1"/>
</dbReference>
<dbReference type="EC" id="1.1.1.85" evidence="5"/>
<comment type="subunit">
    <text evidence="4">Homodimer.</text>
</comment>
<dbReference type="GO" id="GO:0000287">
    <property type="term" value="F:magnesium ion binding"/>
    <property type="evidence" value="ECO:0007669"/>
    <property type="project" value="InterPro"/>
</dbReference>
<comment type="similarity">
    <text evidence="3">Belongs to the isocitrate and isopropylmalate dehydrogenases family. LeuB type 1 subfamily.</text>
</comment>
<evidence type="ECO:0000256" key="14">
    <source>
        <dbReference type="ARBA" id="ARBA00033138"/>
    </source>
</evidence>
<dbReference type="FunFam" id="3.40.718.10:FF:000006">
    <property type="entry name" value="3-isopropylmalate dehydrogenase"/>
    <property type="match status" value="1"/>
</dbReference>
<dbReference type="SUPFAM" id="SSF53659">
    <property type="entry name" value="Isocitrate/Isopropylmalate dehydrogenase-like"/>
    <property type="match status" value="1"/>
</dbReference>
<evidence type="ECO:0000256" key="3">
    <source>
        <dbReference type="ARBA" id="ARBA00008319"/>
    </source>
</evidence>
<dbReference type="OrthoDB" id="9767905at2"/>
<dbReference type="InterPro" id="IPR024084">
    <property type="entry name" value="IsoPropMal-DH-like_dom"/>
</dbReference>
<dbReference type="GO" id="GO:0003862">
    <property type="term" value="F:3-isopropylmalate dehydrogenase activity"/>
    <property type="evidence" value="ECO:0007669"/>
    <property type="project" value="UniProtKB-EC"/>
</dbReference>
<keyword evidence="7" id="KW-0028">Amino-acid biosynthesis</keyword>
<reference evidence="16 17" key="1">
    <citation type="submission" date="2019-06" db="EMBL/GenBank/DDBJ databases">
        <title>Whole genome sequence for Rhodospirillaceae sp. R148.</title>
        <authorList>
            <person name="Wang G."/>
        </authorList>
    </citation>
    <scope>NUCLEOTIDE SEQUENCE [LARGE SCALE GENOMIC DNA]</scope>
    <source>
        <strain evidence="16 17">R148</strain>
    </source>
</reference>
<keyword evidence="10" id="KW-0560">Oxidoreductase</keyword>
<name>A0A545TUB3_9PROT</name>
<evidence type="ECO:0000256" key="13">
    <source>
        <dbReference type="ARBA" id="ARBA00023304"/>
    </source>
</evidence>
<evidence type="ECO:0000256" key="6">
    <source>
        <dbReference type="ARBA" id="ARBA00022430"/>
    </source>
</evidence>
<evidence type="ECO:0000256" key="1">
    <source>
        <dbReference type="ARBA" id="ARBA00001936"/>
    </source>
</evidence>
<accession>A0A545TUB3</accession>
<sequence length="372" mass="39552">MSSSNSLSVAVLPGDGIGAEVMGPCLEVIDAVTSRVGDISLSFKEVPAGAACYRDHGEALPKETLEEVRNADAILLAAMGMPDIRYPDGTEIAPQLDIRFELDLYAGVRPVRSIPGVPGPLSDPRAQALDFVLIRESTEGLFASHGKGTIEDNRIARDTMEITREVSEKLFDFSFNLARKRKAAGHEGRLTCVDKANVFTSFAFFRSIFDERAAENNDLIADYAYVDAMALNLVRNPWVYDVAVTENMFGDILSDLGAALIGGMGMAPSADVGDEHAVFQPCHGSAPDIVGSGKANPTAMFLSAGMMLEWLADKHDRPAYGKAGALLTAAVDKAFAAGNLLPFELGGESGTTDVTNAVIAAVDQVCDEMDLG</sequence>
<keyword evidence="12" id="KW-0464">Manganese</keyword>
<gene>
    <name evidence="16" type="ORF">FKG95_11400</name>
</gene>
<dbReference type="Pfam" id="PF00180">
    <property type="entry name" value="Iso_dh"/>
    <property type="match status" value="1"/>
</dbReference>
<evidence type="ECO:0000256" key="4">
    <source>
        <dbReference type="ARBA" id="ARBA00011738"/>
    </source>
</evidence>
<dbReference type="AlphaFoldDB" id="A0A545TUB3"/>
<protein>
    <recommendedName>
        <fullName evidence="5">3-isopropylmalate dehydrogenase</fullName>
        <ecNumber evidence="5">1.1.1.85</ecNumber>
    </recommendedName>
    <alternativeName>
        <fullName evidence="14">3-IPM-DH</fullName>
    </alternativeName>
</protein>
<dbReference type="Proteomes" id="UP000315252">
    <property type="component" value="Unassembled WGS sequence"/>
</dbReference>
<evidence type="ECO:0000256" key="5">
    <source>
        <dbReference type="ARBA" id="ARBA00013101"/>
    </source>
</evidence>
<keyword evidence="6" id="KW-0432">Leucine biosynthesis</keyword>
<dbReference type="InterPro" id="IPR019818">
    <property type="entry name" value="IsoCit/isopropylmalate_DH_CS"/>
</dbReference>
<dbReference type="GO" id="GO:0051287">
    <property type="term" value="F:NAD binding"/>
    <property type="evidence" value="ECO:0007669"/>
    <property type="project" value="InterPro"/>
</dbReference>
<comment type="cofactor">
    <cofactor evidence="1">
        <name>Mn(2+)</name>
        <dbReference type="ChEBI" id="CHEBI:29035"/>
    </cofactor>
</comment>
<dbReference type="GO" id="GO:0009098">
    <property type="term" value="P:L-leucine biosynthetic process"/>
    <property type="evidence" value="ECO:0007669"/>
    <property type="project" value="UniProtKB-KW"/>
</dbReference>
<dbReference type="PANTHER" id="PTHR43275:SF1">
    <property type="entry name" value="D-MALATE DEHYDROGENASE [DECARBOXYLATING]"/>
    <property type="match status" value="1"/>
</dbReference>
<evidence type="ECO:0000256" key="7">
    <source>
        <dbReference type="ARBA" id="ARBA00022605"/>
    </source>
</evidence>
<keyword evidence="13" id="KW-0100">Branched-chain amino acid biosynthesis</keyword>
<dbReference type="EMBL" id="VHSH01000003">
    <property type="protein sequence ID" value="TQV80751.1"/>
    <property type="molecule type" value="Genomic_DNA"/>
</dbReference>
<keyword evidence="11" id="KW-0520">NAD</keyword>
<organism evidence="16 17">
    <name type="scientific">Denitrobaculum tricleocarpae</name>
    <dbReference type="NCBI Taxonomy" id="2591009"/>
    <lineage>
        <taxon>Bacteria</taxon>
        <taxon>Pseudomonadati</taxon>
        <taxon>Pseudomonadota</taxon>
        <taxon>Alphaproteobacteria</taxon>
        <taxon>Rhodospirillales</taxon>
        <taxon>Rhodospirillaceae</taxon>
        <taxon>Denitrobaculum</taxon>
    </lineage>
</organism>
<keyword evidence="17" id="KW-1185">Reference proteome</keyword>
<evidence type="ECO:0000256" key="10">
    <source>
        <dbReference type="ARBA" id="ARBA00023002"/>
    </source>
</evidence>
<comment type="caution">
    <text evidence="16">The sequence shown here is derived from an EMBL/GenBank/DDBJ whole genome shotgun (WGS) entry which is preliminary data.</text>
</comment>
<evidence type="ECO:0000256" key="9">
    <source>
        <dbReference type="ARBA" id="ARBA00022842"/>
    </source>
</evidence>
<evidence type="ECO:0000256" key="8">
    <source>
        <dbReference type="ARBA" id="ARBA00022723"/>
    </source>
</evidence>
<evidence type="ECO:0000259" key="15">
    <source>
        <dbReference type="SMART" id="SM01329"/>
    </source>
</evidence>
<comment type="cofactor">
    <cofactor evidence="2">
        <name>Mg(2+)</name>
        <dbReference type="ChEBI" id="CHEBI:18420"/>
    </cofactor>
</comment>
<evidence type="ECO:0000313" key="16">
    <source>
        <dbReference type="EMBL" id="TQV80751.1"/>
    </source>
</evidence>
<evidence type="ECO:0000256" key="2">
    <source>
        <dbReference type="ARBA" id="ARBA00001946"/>
    </source>
</evidence>
<dbReference type="Gene3D" id="3.40.718.10">
    <property type="entry name" value="Isopropylmalate Dehydrogenase"/>
    <property type="match status" value="1"/>
</dbReference>
<keyword evidence="9" id="KW-0460">Magnesium</keyword>
<evidence type="ECO:0000313" key="17">
    <source>
        <dbReference type="Proteomes" id="UP000315252"/>
    </source>
</evidence>
<feature type="domain" description="Isopropylmalate dehydrogenase-like" evidence="15">
    <location>
        <begin position="8"/>
        <end position="358"/>
    </location>
</feature>